<protein>
    <submittedName>
        <fullName evidence="4">Uncharacterized protein</fullName>
    </submittedName>
</protein>
<evidence type="ECO:0000256" key="3">
    <source>
        <dbReference type="PROSITE-ProRule" id="PRU00023"/>
    </source>
</evidence>
<dbReference type="PANTHER" id="PTHR24198:SF165">
    <property type="entry name" value="ANKYRIN REPEAT-CONTAINING PROTEIN-RELATED"/>
    <property type="match status" value="1"/>
</dbReference>
<dbReference type="PROSITE" id="PS50297">
    <property type="entry name" value="ANK_REP_REGION"/>
    <property type="match status" value="2"/>
</dbReference>
<dbReference type="EMBL" id="JBJJXI010000085">
    <property type="protein sequence ID" value="KAL3395146.1"/>
    <property type="molecule type" value="Genomic_DNA"/>
</dbReference>
<organism evidence="4 5">
    <name type="scientific">Trichogramma kaykai</name>
    <dbReference type="NCBI Taxonomy" id="54128"/>
    <lineage>
        <taxon>Eukaryota</taxon>
        <taxon>Metazoa</taxon>
        <taxon>Ecdysozoa</taxon>
        <taxon>Arthropoda</taxon>
        <taxon>Hexapoda</taxon>
        <taxon>Insecta</taxon>
        <taxon>Pterygota</taxon>
        <taxon>Neoptera</taxon>
        <taxon>Endopterygota</taxon>
        <taxon>Hymenoptera</taxon>
        <taxon>Apocrita</taxon>
        <taxon>Proctotrupomorpha</taxon>
        <taxon>Chalcidoidea</taxon>
        <taxon>Trichogrammatidae</taxon>
        <taxon>Trichogramma</taxon>
    </lineage>
</organism>
<keyword evidence="1" id="KW-0677">Repeat</keyword>
<gene>
    <name evidence="4" type="ORF">TKK_010757</name>
</gene>
<dbReference type="Pfam" id="PF12796">
    <property type="entry name" value="Ank_2"/>
    <property type="match status" value="1"/>
</dbReference>
<dbReference type="SMART" id="SM00248">
    <property type="entry name" value="ANK"/>
    <property type="match status" value="2"/>
</dbReference>
<feature type="repeat" description="ANK" evidence="3">
    <location>
        <begin position="119"/>
        <end position="151"/>
    </location>
</feature>
<evidence type="ECO:0000256" key="2">
    <source>
        <dbReference type="ARBA" id="ARBA00023043"/>
    </source>
</evidence>
<dbReference type="Gene3D" id="1.25.40.20">
    <property type="entry name" value="Ankyrin repeat-containing domain"/>
    <property type="match status" value="1"/>
</dbReference>
<dbReference type="PRINTS" id="PR01415">
    <property type="entry name" value="ANKYRIN"/>
</dbReference>
<evidence type="ECO:0000256" key="1">
    <source>
        <dbReference type="ARBA" id="ARBA00022737"/>
    </source>
</evidence>
<accession>A0ABD2WPW1</accession>
<keyword evidence="5" id="KW-1185">Reference proteome</keyword>
<evidence type="ECO:0000313" key="5">
    <source>
        <dbReference type="Proteomes" id="UP001627154"/>
    </source>
</evidence>
<comment type="caution">
    <text evidence="4">The sequence shown here is derived from an EMBL/GenBank/DDBJ whole genome shotgun (WGS) entry which is preliminary data.</text>
</comment>
<evidence type="ECO:0000313" key="4">
    <source>
        <dbReference type="EMBL" id="KAL3395146.1"/>
    </source>
</evidence>
<reference evidence="4 5" key="1">
    <citation type="journal article" date="2024" name="bioRxiv">
        <title>A reference genome for Trichogramma kaykai: A tiny desert-dwelling parasitoid wasp with competing sex-ratio distorters.</title>
        <authorList>
            <person name="Culotta J."/>
            <person name="Lindsey A.R."/>
        </authorList>
    </citation>
    <scope>NUCLEOTIDE SEQUENCE [LARGE SCALE GENOMIC DNA]</scope>
    <source>
        <strain evidence="4 5">KSX58</strain>
    </source>
</reference>
<dbReference type="Proteomes" id="UP001627154">
    <property type="component" value="Unassembled WGS sequence"/>
</dbReference>
<dbReference type="AlphaFoldDB" id="A0ABD2WPW1"/>
<dbReference type="PANTHER" id="PTHR24198">
    <property type="entry name" value="ANKYRIN REPEAT AND PROTEIN KINASE DOMAIN-CONTAINING PROTEIN"/>
    <property type="match status" value="1"/>
</dbReference>
<dbReference type="SUPFAM" id="SSF48403">
    <property type="entry name" value="Ankyrin repeat"/>
    <property type="match status" value="1"/>
</dbReference>
<sequence length="165" mass="19292">MWHNRFNLLTESREEIGRRFINTLIKENYGWRKKDLCTFLDEEFDNNVEDINWILKIILEEETWPSAVVVRVLVESGAELQVLNDLGQTALHIAAKKGCEYIVELLFEYSGDENHIDDEGFSYLHAACMYGLDEVVQRFINKGANINVKTFYKKRRNESPLTLCL</sequence>
<dbReference type="PROSITE" id="PS50088">
    <property type="entry name" value="ANK_REPEAT"/>
    <property type="match status" value="2"/>
</dbReference>
<feature type="repeat" description="ANK" evidence="3">
    <location>
        <begin position="86"/>
        <end position="118"/>
    </location>
</feature>
<dbReference type="InterPro" id="IPR002110">
    <property type="entry name" value="Ankyrin_rpt"/>
</dbReference>
<dbReference type="InterPro" id="IPR036770">
    <property type="entry name" value="Ankyrin_rpt-contain_sf"/>
</dbReference>
<keyword evidence="2 3" id="KW-0040">ANK repeat</keyword>
<proteinExistence type="predicted"/>
<name>A0ABD2WPW1_9HYME</name>